<name>A0ABW9GWT5_9FIRM</name>
<dbReference type="EMBL" id="JBJUVG010000001">
    <property type="protein sequence ID" value="MFM9413000.1"/>
    <property type="molecule type" value="Genomic_DNA"/>
</dbReference>
<gene>
    <name evidence="1" type="ORF">ACKQTC_01235</name>
</gene>
<evidence type="ECO:0000313" key="1">
    <source>
        <dbReference type="EMBL" id="MFM9413000.1"/>
    </source>
</evidence>
<proteinExistence type="predicted"/>
<evidence type="ECO:0000313" key="2">
    <source>
        <dbReference type="Proteomes" id="UP001631949"/>
    </source>
</evidence>
<accession>A0ABW9GWT5</accession>
<keyword evidence="2" id="KW-1185">Reference proteome</keyword>
<dbReference type="RefSeq" id="WP_408976617.1">
    <property type="nucleotide sequence ID" value="NZ_JBJUVG010000001.1"/>
</dbReference>
<dbReference type="Proteomes" id="UP001631949">
    <property type="component" value="Unassembled WGS sequence"/>
</dbReference>
<sequence length="157" mass="18344">MTAIKELEDLLLAVRNESPDDFADFFYATASDIGTNFDDAESYFDFMEPARLTARLTDLVAAGIDETFLVQAMLDHMGRWLADEPRRARRQWRHNRAQLADPALPKQVREMTQETLGRLTAEKEEENWLRLTARFEKERADRFSLLFWQSRERGNNG</sequence>
<reference evidence="1 2" key="1">
    <citation type="journal article" date="2016" name="Int. J. Syst. Evol. Microbiol.">
        <title>Peptococcus simiae sp. nov., isolated from rhesus macaque faeces and emended description of the genus Peptococcus.</title>
        <authorList>
            <person name="Shkoporov A.N."/>
            <person name="Efimov B.A."/>
            <person name="Kondova I."/>
            <person name="Ouwerling B."/>
            <person name="Chaplin A.V."/>
            <person name="Shcherbakova V.A."/>
            <person name="Langermans J.A.M."/>
        </authorList>
    </citation>
    <scope>NUCLEOTIDE SEQUENCE [LARGE SCALE GENOMIC DNA]</scope>
    <source>
        <strain evidence="1 2">M108</strain>
    </source>
</reference>
<protein>
    <submittedName>
        <fullName evidence="1">Uncharacterized protein</fullName>
    </submittedName>
</protein>
<organism evidence="1 2">
    <name type="scientific">Peptococcus simiae</name>
    <dbReference type="NCBI Taxonomy" id="1643805"/>
    <lineage>
        <taxon>Bacteria</taxon>
        <taxon>Bacillati</taxon>
        <taxon>Bacillota</taxon>
        <taxon>Clostridia</taxon>
        <taxon>Eubacteriales</taxon>
        <taxon>Peptococcaceae</taxon>
        <taxon>Peptococcus</taxon>
    </lineage>
</organism>
<comment type="caution">
    <text evidence="1">The sequence shown here is derived from an EMBL/GenBank/DDBJ whole genome shotgun (WGS) entry which is preliminary data.</text>
</comment>